<dbReference type="PRINTS" id="PR00455">
    <property type="entry name" value="HTHTETR"/>
</dbReference>
<comment type="caution">
    <text evidence="4">The sequence shown here is derived from an EMBL/GenBank/DDBJ whole genome shotgun (WGS) entry which is preliminary data.</text>
</comment>
<protein>
    <submittedName>
        <fullName evidence="4">AcrR family transcriptional regulator</fullName>
    </submittedName>
</protein>
<evidence type="ECO:0000313" key="4">
    <source>
        <dbReference type="EMBL" id="MBB4909134.1"/>
    </source>
</evidence>
<dbReference type="GO" id="GO:0003700">
    <property type="term" value="F:DNA-binding transcription factor activity"/>
    <property type="evidence" value="ECO:0007669"/>
    <property type="project" value="TreeGrafter"/>
</dbReference>
<name>A0A7W7VGG2_9PSEU</name>
<keyword evidence="1 2" id="KW-0238">DNA-binding</keyword>
<dbReference type="GO" id="GO:0000976">
    <property type="term" value="F:transcription cis-regulatory region binding"/>
    <property type="evidence" value="ECO:0007669"/>
    <property type="project" value="TreeGrafter"/>
</dbReference>
<sequence length="213" mass="23624">MPVRKSKTGRTQQERSAAMRRRLLDATVDCLVRYGYAGTTTTRVTELAGVTRGAQVHHFPTRSDLVAAAVRHLAEKRAELAFEKIDAVRTAPDPLDAALELIWEVHQGPVLYATMEIWVAARTDPELREQMTRVEPAARASLIEFTEAAFGEYAGNPRFRHVLYTAMDAVRGILLMGLSDEDPVITGRRWHRAKTDLRDLMDAVLPGSSATGA</sequence>
<organism evidence="4 5">
    <name type="scientific">Actinophytocola algeriensis</name>
    <dbReference type="NCBI Taxonomy" id="1768010"/>
    <lineage>
        <taxon>Bacteria</taxon>
        <taxon>Bacillati</taxon>
        <taxon>Actinomycetota</taxon>
        <taxon>Actinomycetes</taxon>
        <taxon>Pseudonocardiales</taxon>
        <taxon>Pseudonocardiaceae</taxon>
    </lineage>
</organism>
<dbReference type="AlphaFoldDB" id="A0A7W7VGG2"/>
<feature type="domain" description="HTH tetR-type" evidence="3">
    <location>
        <begin position="17"/>
        <end position="77"/>
    </location>
</feature>
<dbReference type="InterPro" id="IPR050109">
    <property type="entry name" value="HTH-type_TetR-like_transc_reg"/>
</dbReference>
<dbReference type="RefSeq" id="WP_311771285.1">
    <property type="nucleotide sequence ID" value="NZ_JACHJQ010000005.1"/>
</dbReference>
<evidence type="ECO:0000256" key="1">
    <source>
        <dbReference type="ARBA" id="ARBA00023125"/>
    </source>
</evidence>
<gene>
    <name evidence="4" type="ORF">FHR82_005387</name>
</gene>
<dbReference type="Proteomes" id="UP000520767">
    <property type="component" value="Unassembled WGS sequence"/>
</dbReference>
<accession>A0A7W7VGG2</accession>
<dbReference type="InterPro" id="IPR009057">
    <property type="entry name" value="Homeodomain-like_sf"/>
</dbReference>
<proteinExistence type="predicted"/>
<dbReference type="SUPFAM" id="SSF46689">
    <property type="entry name" value="Homeodomain-like"/>
    <property type="match status" value="1"/>
</dbReference>
<evidence type="ECO:0000259" key="3">
    <source>
        <dbReference type="PROSITE" id="PS50977"/>
    </source>
</evidence>
<dbReference type="PANTHER" id="PTHR30055:SF226">
    <property type="entry name" value="HTH-TYPE TRANSCRIPTIONAL REGULATOR PKSA"/>
    <property type="match status" value="1"/>
</dbReference>
<dbReference type="Gene3D" id="1.10.357.10">
    <property type="entry name" value="Tetracycline Repressor, domain 2"/>
    <property type="match status" value="1"/>
</dbReference>
<dbReference type="Pfam" id="PF00440">
    <property type="entry name" value="TetR_N"/>
    <property type="match status" value="1"/>
</dbReference>
<dbReference type="InterPro" id="IPR001647">
    <property type="entry name" value="HTH_TetR"/>
</dbReference>
<dbReference type="PANTHER" id="PTHR30055">
    <property type="entry name" value="HTH-TYPE TRANSCRIPTIONAL REGULATOR RUTR"/>
    <property type="match status" value="1"/>
</dbReference>
<keyword evidence="5" id="KW-1185">Reference proteome</keyword>
<evidence type="ECO:0000256" key="2">
    <source>
        <dbReference type="PROSITE-ProRule" id="PRU00335"/>
    </source>
</evidence>
<dbReference type="PROSITE" id="PS50977">
    <property type="entry name" value="HTH_TETR_2"/>
    <property type="match status" value="1"/>
</dbReference>
<feature type="DNA-binding region" description="H-T-H motif" evidence="2">
    <location>
        <begin position="40"/>
        <end position="59"/>
    </location>
</feature>
<reference evidence="4 5" key="1">
    <citation type="submission" date="2020-08" db="EMBL/GenBank/DDBJ databases">
        <title>Genomic Encyclopedia of Type Strains, Phase III (KMG-III): the genomes of soil and plant-associated and newly described type strains.</title>
        <authorList>
            <person name="Whitman W."/>
        </authorList>
    </citation>
    <scope>NUCLEOTIDE SEQUENCE [LARGE SCALE GENOMIC DNA]</scope>
    <source>
        <strain evidence="4 5">CECT 8960</strain>
    </source>
</reference>
<dbReference type="EMBL" id="JACHJQ010000005">
    <property type="protein sequence ID" value="MBB4909134.1"/>
    <property type="molecule type" value="Genomic_DNA"/>
</dbReference>
<evidence type="ECO:0000313" key="5">
    <source>
        <dbReference type="Proteomes" id="UP000520767"/>
    </source>
</evidence>